<evidence type="ECO:0000256" key="1">
    <source>
        <dbReference type="SAM" id="MobiDB-lite"/>
    </source>
</evidence>
<feature type="compositionally biased region" description="Basic residues" evidence="1">
    <location>
        <begin position="1"/>
        <end position="24"/>
    </location>
</feature>
<reference evidence="4" key="1">
    <citation type="journal article" date="2019" name="Int. J. Syst. Evol. Microbiol.">
        <title>The Global Catalogue of Microorganisms (GCM) 10K type strain sequencing project: providing services to taxonomists for standard genome sequencing and annotation.</title>
        <authorList>
            <consortium name="The Broad Institute Genomics Platform"/>
            <consortium name="The Broad Institute Genome Sequencing Center for Infectious Disease"/>
            <person name="Wu L."/>
            <person name="Ma J."/>
        </authorList>
    </citation>
    <scope>NUCLEOTIDE SEQUENCE [LARGE SCALE GENOMIC DNA]</scope>
    <source>
        <strain evidence="4">CCUG 49339</strain>
    </source>
</reference>
<protein>
    <submittedName>
        <fullName evidence="3">VirB4 family type IV secretion system protein</fullName>
    </submittedName>
</protein>
<gene>
    <name evidence="3" type="ORF">ACFSCX_06835</name>
</gene>
<dbReference type="Gene3D" id="3.40.50.300">
    <property type="entry name" value="P-loop containing nucleotide triphosphate hydrolases"/>
    <property type="match status" value="1"/>
</dbReference>
<keyword evidence="4" id="KW-1185">Reference proteome</keyword>
<comment type="caution">
    <text evidence="3">The sequence shown here is derived from an EMBL/GenBank/DDBJ whole genome shotgun (WGS) entry which is preliminary data.</text>
</comment>
<dbReference type="PANTHER" id="PTHR30121:SF6">
    <property type="entry name" value="SLR6007 PROTEIN"/>
    <property type="match status" value="1"/>
</dbReference>
<name>A0ABW4LM69_9BACI</name>
<dbReference type="InterPro" id="IPR002789">
    <property type="entry name" value="HerA_central"/>
</dbReference>
<dbReference type="Gene3D" id="1.10.8.730">
    <property type="match status" value="1"/>
</dbReference>
<evidence type="ECO:0000259" key="2">
    <source>
        <dbReference type="Pfam" id="PF01935"/>
    </source>
</evidence>
<dbReference type="RefSeq" id="WP_377927428.1">
    <property type="nucleotide sequence ID" value="NZ_JBHUEM010000005.1"/>
</dbReference>
<dbReference type="PANTHER" id="PTHR30121">
    <property type="entry name" value="UNCHARACTERIZED PROTEIN YJGR-RELATED"/>
    <property type="match status" value="1"/>
</dbReference>
<feature type="domain" description="Helicase HerA central" evidence="2">
    <location>
        <begin position="280"/>
        <end position="351"/>
    </location>
</feature>
<dbReference type="InterPro" id="IPR027417">
    <property type="entry name" value="P-loop_NTPase"/>
</dbReference>
<accession>A0ABW4LM69</accession>
<dbReference type="InterPro" id="IPR051162">
    <property type="entry name" value="T4SS_component"/>
</dbReference>
<dbReference type="Proteomes" id="UP001597214">
    <property type="component" value="Unassembled WGS sequence"/>
</dbReference>
<dbReference type="Pfam" id="PF01935">
    <property type="entry name" value="DUF87"/>
    <property type="match status" value="1"/>
</dbReference>
<evidence type="ECO:0000313" key="3">
    <source>
        <dbReference type="EMBL" id="MFD1736280.1"/>
    </source>
</evidence>
<dbReference type="EMBL" id="JBHUEM010000005">
    <property type="protein sequence ID" value="MFD1736280.1"/>
    <property type="molecule type" value="Genomic_DNA"/>
</dbReference>
<dbReference type="SUPFAM" id="SSF52540">
    <property type="entry name" value="P-loop containing nucleoside triphosphate hydrolases"/>
    <property type="match status" value="1"/>
</dbReference>
<proteinExistence type="predicted"/>
<evidence type="ECO:0000313" key="4">
    <source>
        <dbReference type="Proteomes" id="UP001597214"/>
    </source>
</evidence>
<sequence>MNLLKAKKKTTSKVAKKPQKRQAKKSNTTSQETPTQVEMTGNFWDIISPDGISITNDDFGKIKQSLGTETYFRPFYLSRDGYPRKMRTNWLYSLTSSGEIDVMLHLSKIPKNEAIRMLQKQITMLKSNLTFQVKRGNIDQIQDLQNKIADSEVLMGELQFSENDLYHVGTLGTLYGQSEKEINRYAEAIEDEMSGMFFKVVSTWGRVKKGFRSVLPLGLNEIPDSYRNIDRRALSTFAPFISGSKPFHGGIPIGINKITGQKEFIQAFETDEHKPKNMNMTILGVTGSGKSVAMKLLIAREMTGNNVYSRIIDVENEFSRVTKRLGGINLNISEESDIRINPLAINFTDVAIDDEDEDELQWLEESDDKEIIEKDGKKYYRFVPLREKRNDALNFFDILMRGKNQEEEGLNVFERNFLEEALKYVYEEDKKITVHPSSLFESIPKEIDGKIIQSQVKKPEPTISDVYKYLIDRYSNEYKCERLIAAIRPFLHDGSKPIFDGQTYLGKGVTQSLNQSRIVNFNISGMEEGFLRPLAYHVILNYLFEDFVKDPSMGTKRKIVYCDEAWTLVDNDQTVSFLEKMARRSRKRQAGLRIASQDFVRLIENPKSRGIIQNCYSFMFFQQNSIDRQLIKDNFPLSDGELQILFSSNLDKGEGILREGGSSVWFRTDPSEDEMVFIESNTAVLEEMLKKRKMMARR</sequence>
<feature type="compositionally biased region" description="Polar residues" evidence="1">
    <location>
        <begin position="25"/>
        <end position="35"/>
    </location>
</feature>
<feature type="region of interest" description="Disordered" evidence="1">
    <location>
        <begin position="1"/>
        <end position="35"/>
    </location>
</feature>
<organism evidence="3 4">
    <name type="scientific">Bacillus salitolerans</name>
    <dbReference type="NCBI Taxonomy" id="1437434"/>
    <lineage>
        <taxon>Bacteria</taxon>
        <taxon>Bacillati</taxon>
        <taxon>Bacillota</taxon>
        <taxon>Bacilli</taxon>
        <taxon>Bacillales</taxon>
        <taxon>Bacillaceae</taxon>
        <taxon>Bacillus</taxon>
    </lineage>
</organism>